<dbReference type="OrthoDB" id="696786at2759"/>
<dbReference type="PANTHER" id="PTHR36899">
    <property type="entry name" value="OS04G0395700 PROTEIN"/>
    <property type="match status" value="1"/>
</dbReference>
<dbReference type="EMBL" id="JADCNM010000004">
    <property type="protein sequence ID" value="KAG0487470.1"/>
    <property type="molecule type" value="Genomic_DNA"/>
</dbReference>
<feature type="compositionally biased region" description="Basic and acidic residues" evidence="1">
    <location>
        <begin position="165"/>
        <end position="182"/>
    </location>
</feature>
<feature type="compositionally biased region" description="Basic and acidic residues" evidence="1">
    <location>
        <begin position="128"/>
        <end position="141"/>
    </location>
</feature>
<proteinExistence type="predicted"/>
<accession>A0A835RG25</accession>
<organism evidence="2 3">
    <name type="scientific">Vanilla planifolia</name>
    <name type="common">Vanilla</name>
    <dbReference type="NCBI Taxonomy" id="51239"/>
    <lineage>
        <taxon>Eukaryota</taxon>
        <taxon>Viridiplantae</taxon>
        <taxon>Streptophyta</taxon>
        <taxon>Embryophyta</taxon>
        <taxon>Tracheophyta</taxon>
        <taxon>Spermatophyta</taxon>
        <taxon>Magnoliopsida</taxon>
        <taxon>Liliopsida</taxon>
        <taxon>Asparagales</taxon>
        <taxon>Orchidaceae</taxon>
        <taxon>Vanilloideae</taxon>
        <taxon>Vanilleae</taxon>
        <taxon>Vanilla</taxon>
    </lineage>
</organism>
<feature type="compositionally biased region" description="Acidic residues" evidence="1">
    <location>
        <begin position="193"/>
        <end position="209"/>
    </location>
</feature>
<gene>
    <name evidence="2" type="ORF">HPP92_009565</name>
</gene>
<sequence>MAEGGEPQMHDMEAIPQPLKRKPSPDAADGMELGKSTKQHKPDVSVEESAGQVLDKDEATNQNGSSSIEKGKSELAAADKGQGEIVVIEERDDATDGEEYRGSTNQYKPDASGEDSADAGLVLEKDEDANQDRSSSVEKGKSVLTAADKGKGKMVVIEEEDSDEQSGREFENSSSDDDRSSDENGNGSIGDKDGDESDFCDDPLTELDLDNILPSRTRRQRPMEPGAYLIVDGDEDEDEDEDADEAGDEDDEDDDDDDDDEDEDEDADEAGDEDDEDDDDDDDVE</sequence>
<evidence type="ECO:0000313" key="3">
    <source>
        <dbReference type="Proteomes" id="UP000639772"/>
    </source>
</evidence>
<dbReference type="Proteomes" id="UP000639772">
    <property type="component" value="Unassembled WGS sequence"/>
</dbReference>
<evidence type="ECO:0000313" key="2">
    <source>
        <dbReference type="EMBL" id="KAG0487470.1"/>
    </source>
</evidence>
<reference evidence="2 3" key="1">
    <citation type="journal article" date="2020" name="Nat. Food">
        <title>A phased Vanilla planifolia genome enables genetic improvement of flavour and production.</title>
        <authorList>
            <person name="Hasing T."/>
            <person name="Tang H."/>
            <person name="Brym M."/>
            <person name="Khazi F."/>
            <person name="Huang T."/>
            <person name="Chambers A.H."/>
        </authorList>
    </citation>
    <scope>NUCLEOTIDE SEQUENCE [LARGE SCALE GENOMIC DNA]</scope>
    <source>
        <tissue evidence="2">Leaf</tissue>
    </source>
</reference>
<evidence type="ECO:0000256" key="1">
    <source>
        <dbReference type="SAM" id="MobiDB-lite"/>
    </source>
</evidence>
<feature type="region of interest" description="Disordered" evidence="1">
    <location>
        <begin position="1"/>
        <end position="285"/>
    </location>
</feature>
<comment type="caution">
    <text evidence="2">The sequence shown here is derived from an EMBL/GenBank/DDBJ whole genome shotgun (WGS) entry which is preliminary data.</text>
</comment>
<dbReference type="PANTHER" id="PTHR36899:SF3">
    <property type="entry name" value="F13K23.8 PROTEIN"/>
    <property type="match status" value="1"/>
</dbReference>
<feature type="compositionally biased region" description="Acidic residues" evidence="1">
    <location>
        <begin position="232"/>
        <end position="285"/>
    </location>
</feature>
<dbReference type="AlphaFoldDB" id="A0A835RG25"/>
<name>A0A835RG25_VANPL</name>
<protein>
    <submittedName>
        <fullName evidence="2">Uncharacterized protein</fullName>
    </submittedName>
</protein>